<dbReference type="Pfam" id="PF08614">
    <property type="entry name" value="ATG16"/>
    <property type="match status" value="1"/>
</dbReference>
<comment type="caution">
    <text evidence="4">The sequence shown here is derived from an EMBL/GenBank/DDBJ whole genome shotgun (WGS) entry which is preliminary data.</text>
</comment>
<feature type="domain" description="Autophagy-related protein 16" evidence="3">
    <location>
        <begin position="7"/>
        <end position="210"/>
    </location>
</feature>
<dbReference type="STRING" id="212602.A0A420HN60"/>
<dbReference type="Gene3D" id="1.20.5.170">
    <property type="match status" value="1"/>
</dbReference>
<dbReference type="EMBL" id="MCFK01006484">
    <property type="protein sequence ID" value="RKF58863.1"/>
    <property type="molecule type" value="Genomic_DNA"/>
</dbReference>
<dbReference type="CDD" id="cd22887">
    <property type="entry name" value="Atg16_CCD"/>
    <property type="match status" value="1"/>
</dbReference>
<evidence type="ECO:0000313" key="5">
    <source>
        <dbReference type="Proteomes" id="UP000286134"/>
    </source>
</evidence>
<keyword evidence="5" id="KW-1185">Reference proteome</keyword>
<proteinExistence type="inferred from homology"/>
<organism evidence="4 5">
    <name type="scientific">Erysiphe neolycopersici</name>
    <dbReference type="NCBI Taxonomy" id="212602"/>
    <lineage>
        <taxon>Eukaryota</taxon>
        <taxon>Fungi</taxon>
        <taxon>Dikarya</taxon>
        <taxon>Ascomycota</taxon>
        <taxon>Pezizomycotina</taxon>
        <taxon>Leotiomycetes</taxon>
        <taxon>Erysiphales</taxon>
        <taxon>Erysiphaceae</taxon>
        <taxon>Erysiphe</taxon>
    </lineage>
</organism>
<evidence type="ECO:0000256" key="2">
    <source>
        <dbReference type="SAM" id="Coils"/>
    </source>
</evidence>
<evidence type="ECO:0000313" key="4">
    <source>
        <dbReference type="EMBL" id="RKF58863.1"/>
    </source>
</evidence>
<comment type="similarity">
    <text evidence="1">Belongs to the ATG16 family.</text>
</comment>
<sequence>MTLWRDEYLNALKESEKKKISSYSQIDDQLIDACIKFFIIVMSSCYVASVNFQIVTILLDHTASLEAHKAAVTSNKNQVESGNLNVPTREKEILHVRSELAEALRSNGQICLRTKAAEAELSRLREKNKFDVITMEELSKDRVNLTQKLKDRDEELRGKTKLLDDLYDEIVSLNLQLNMSEQKFKDLKSENQFLVDRWMARKILEWEKTNEGPIE</sequence>
<evidence type="ECO:0000256" key="1">
    <source>
        <dbReference type="ARBA" id="ARBA00005331"/>
    </source>
</evidence>
<dbReference type="Proteomes" id="UP000286134">
    <property type="component" value="Unassembled WGS sequence"/>
</dbReference>
<protein>
    <submittedName>
        <fullName evidence="4">Autophagy protein 16</fullName>
    </submittedName>
</protein>
<dbReference type="OrthoDB" id="443402at2759"/>
<name>A0A420HN60_9PEZI</name>
<dbReference type="InterPro" id="IPR013923">
    <property type="entry name" value="Autophagy-rel_prot_16_dom"/>
</dbReference>
<reference evidence="4 5" key="1">
    <citation type="journal article" date="2018" name="BMC Genomics">
        <title>Comparative genome analyses reveal sequence features reflecting distinct modes of host-adaptation between dicot and monocot powdery mildew.</title>
        <authorList>
            <person name="Wu Y."/>
            <person name="Ma X."/>
            <person name="Pan Z."/>
            <person name="Kale S.D."/>
            <person name="Song Y."/>
            <person name="King H."/>
            <person name="Zhang Q."/>
            <person name="Presley C."/>
            <person name="Deng X."/>
            <person name="Wei C.I."/>
            <person name="Xiao S."/>
        </authorList>
    </citation>
    <scope>NUCLEOTIDE SEQUENCE [LARGE SCALE GENOMIC DNA]</scope>
    <source>
        <strain evidence="4">UMSG2</strain>
    </source>
</reference>
<evidence type="ECO:0000259" key="3">
    <source>
        <dbReference type="Pfam" id="PF08614"/>
    </source>
</evidence>
<dbReference type="AlphaFoldDB" id="A0A420HN60"/>
<accession>A0A420HN60</accession>
<keyword evidence="2" id="KW-0175">Coiled coil</keyword>
<feature type="coiled-coil region" evidence="2">
    <location>
        <begin position="135"/>
        <end position="197"/>
    </location>
</feature>
<gene>
    <name evidence="4" type="ORF">OnM2_064003</name>
</gene>